<dbReference type="Proteomes" id="UP001153709">
    <property type="component" value="Chromosome 3"/>
</dbReference>
<evidence type="ECO:0000256" key="1">
    <source>
        <dbReference type="ARBA" id="ARBA00010838"/>
    </source>
</evidence>
<dbReference type="InterPro" id="IPR001360">
    <property type="entry name" value="Glyco_hydro_1"/>
</dbReference>
<dbReference type="OrthoDB" id="65569at2759"/>
<accession>A0A9N9T0Y5</accession>
<feature type="chain" id="PRO_5040356939" description="beta-glucosidase" evidence="9">
    <location>
        <begin position="17"/>
        <end position="496"/>
    </location>
</feature>
<comment type="subunit">
    <text evidence="2">Homodimer.</text>
</comment>
<organism evidence="10 11">
    <name type="scientific">Diabrotica balteata</name>
    <name type="common">Banded cucumber beetle</name>
    <dbReference type="NCBI Taxonomy" id="107213"/>
    <lineage>
        <taxon>Eukaryota</taxon>
        <taxon>Metazoa</taxon>
        <taxon>Ecdysozoa</taxon>
        <taxon>Arthropoda</taxon>
        <taxon>Hexapoda</taxon>
        <taxon>Insecta</taxon>
        <taxon>Pterygota</taxon>
        <taxon>Neoptera</taxon>
        <taxon>Endopterygota</taxon>
        <taxon>Coleoptera</taxon>
        <taxon>Polyphaga</taxon>
        <taxon>Cucujiformia</taxon>
        <taxon>Chrysomeloidea</taxon>
        <taxon>Chrysomelidae</taxon>
        <taxon>Galerucinae</taxon>
        <taxon>Diabroticina</taxon>
        <taxon>Diabroticites</taxon>
        <taxon>Diabrotica</taxon>
    </lineage>
</organism>
<name>A0A9N9T0Y5_DIABA</name>
<evidence type="ECO:0000256" key="5">
    <source>
        <dbReference type="ARBA" id="ARBA00023180"/>
    </source>
</evidence>
<dbReference type="InterPro" id="IPR017853">
    <property type="entry name" value="GH"/>
</dbReference>
<comment type="similarity">
    <text evidence="1 8">Belongs to the glycosyl hydrolase 1 family.</text>
</comment>
<feature type="active site" description="Nucleophile" evidence="7">
    <location>
        <position position="397"/>
    </location>
</feature>
<evidence type="ECO:0000256" key="3">
    <source>
        <dbReference type="ARBA" id="ARBA00012744"/>
    </source>
</evidence>
<feature type="signal peptide" evidence="9">
    <location>
        <begin position="1"/>
        <end position="16"/>
    </location>
</feature>
<dbReference type="PANTHER" id="PTHR10353">
    <property type="entry name" value="GLYCOSYL HYDROLASE"/>
    <property type="match status" value="1"/>
</dbReference>
<evidence type="ECO:0000313" key="11">
    <source>
        <dbReference type="Proteomes" id="UP001153709"/>
    </source>
</evidence>
<dbReference type="EC" id="3.2.1.21" evidence="3"/>
<dbReference type="PROSITE" id="PS00572">
    <property type="entry name" value="GLYCOSYL_HYDROL_F1_1"/>
    <property type="match status" value="1"/>
</dbReference>
<keyword evidence="6" id="KW-0326">Glycosidase</keyword>
<reference evidence="10" key="1">
    <citation type="submission" date="2022-01" db="EMBL/GenBank/DDBJ databases">
        <authorList>
            <person name="King R."/>
        </authorList>
    </citation>
    <scope>NUCLEOTIDE SEQUENCE</scope>
</reference>
<evidence type="ECO:0000256" key="8">
    <source>
        <dbReference type="RuleBase" id="RU003690"/>
    </source>
</evidence>
<dbReference type="EMBL" id="OU898278">
    <property type="protein sequence ID" value="CAG9832194.1"/>
    <property type="molecule type" value="Genomic_DNA"/>
</dbReference>
<proteinExistence type="inferred from homology"/>
<dbReference type="GO" id="GO:0008422">
    <property type="term" value="F:beta-glucosidase activity"/>
    <property type="evidence" value="ECO:0007669"/>
    <property type="project" value="TreeGrafter"/>
</dbReference>
<evidence type="ECO:0000256" key="2">
    <source>
        <dbReference type="ARBA" id="ARBA00011738"/>
    </source>
</evidence>
<dbReference type="Pfam" id="PF00232">
    <property type="entry name" value="Glyco_hydro_1"/>
    <property type="match status" value="1"/>
</dbReference>
<gene>
    <name evidence="10" type="ORF">DIABBA_LOCUS5721</name>
</gene>
<dbReference type="GO" id="GO:0005975">
    <property type="term" value="P:carbohydrate metabolic process"/>
    <property type="evidence" value="ECO:0007669"/>
    <property type="project" value="InterPro"/>
</dbReference>
<evidence type="ECO:0000256" key="6">
    <source>
        <dbReference type="ARBA" id="ARBA00023295"/>
    </source>
</evidence>
<keyword evidence="9" id="KW-0732">Signal</keyword>
<keyword evidence="4" id="KW-0378">Hydrolase</keyword>
<sequence>MKFLLIWGVWLATVTSDDSINSHRFPKNFKFGVANAAPQIEGGALEDGKSESIWDTFTRVYPERMADRSSPAVACDSYHKYKEDVALVKAMGLDHYRFSIAWSRILPTGLIDQINEPGVQYYKNLLNELKANKIEPLVTINHWDLPQALHESMNGWLNETIIDIFGDYARLCYQLFGDSVKLWTTINEPKQVCRPGYGTGVFPPNVNSNGVGEYICVKNILLAHARAYHIYDKEFREKQQGKVTIILDSLFYEPGSDSEEDKAAVERGLQFDIGIYANPIYNGDWPQLVKDRIAYRSKLEGLEKSRLPELTKEEIDYIRGTYDFFALNHYSTNMVNSTEEPPPGNPSYEADQNIVTWHKPEWEMGSADWFWVVPEGLRHFLNWIRKNYGDVEIFITENGFSDTTGILEDYRRINYYEQYLSSCLNAIYEDNIKLIGYTAWSIIDDWEWMSGYTSFLGMYRVNFTDPERTRTKRLSAEYFTKIVSNRCLVDEEKCIG</sequence>
<evidence type="ECO:0000256" key="9">
    <source>
        <dbReference type="SAM" id="SignalP"/>
    </source>
</evidence>
<protein>
    <recommendedName>
        <fullName evidence="3">beta-glucosidase</fullName>
        <ecNumber evidence="3">3.2.1.21</ecNumber>
    </recommendedName>
</protein>
<dbReference type="PRINTS" id="PR00131">
    <property type="entry name" value="GLHYDRLASE1"/>
</dbReference>
<evidence type="ECO:0000313" key="10">
    <source>
        <dbReference type="EMBL" id="CAG9832194.1"/>
    </source>
</evidence>
<dbReference type="AlphaFoldDB" id="A0A9N9T0Y5"/>
<dbReference type="FunFam" id="3.20.20.80:FF:000013">
    <property type="entry name" value="lactase-phlorizin hydrolase"/>
    <property type="match status" value="1"/>
</dbReference>
<keyword evidence="11" id="KW-1185">Reference proteome</keyword>
<dbReference type="PANTHER" id="PTHR10353:SF36">
    <property type="entry name" value="LP05116P"/>
    <property type="match status" value="1"/>
</dbReference>
<dbReference type="InterPro" id="IPR018120">
    <property type="entry name" value="Glyco_hydro_1_AS"/>
</dbReference>
<evidence type="ECO:0000256" key="4">
    <source>
        <dbReference type="ARBA" id="ARBA00022801"/>
    </source>
</evidence>
<evidence type="ECO:0000256" key="7">
    <source>
        <dbReference type="PROSITE-ProRule" id="PRU10055"/>
    </source>
</evidence>
<dbReference type="SUPFAM" id="SSF51445">
    <property type="entry name" value="(Trans)glycosidases"/>
    <property type="match status" value="1"/>
</dbReference>
<dbReference type="Gene3D" id="3.20.20.80">
    <property type="entry name" value="Glycosidases"/>
    <property type="match status" value="1"/>
</dbReference>
<keyword evidence="5" id="KW-0325">Glycoprotein</keyword>